<protein>
    <recommendedName>
        <fullName evidence="4">Secreted protein</fullName>
    </recommendedName>
</protein>
<keyword evidence="3" id="KW-1185">Reference proteome</keyword>
<evidence type="ECO:0000313" key="2">
    <source>
        <dbReference type="EMBL" id="KAK8038333.1"/>
    </source>
</evidence>
<feature type="signal peptide" evidence="1">
    <location>
        <begin position="1"/>
        <end position="27"/>
    </location>
</feature>
<reference evidence="2 3" key="1">
    <citation type="submission" date="2023-01" db="EMBL/GenBank/DDBJ databases">
        <title>Analysis of 21 Apiospora genomes using comparative genomics revels a genus with tremendous synthesis potential of carbohydrate active enzymes and secondary metabolites.</title>
        <authorList>
            <person name="Sorensen T."/>
        </authorList>
    </citation>
    <scope>NUCLEOTIDE SEQUENCE [LARGE SCALE GENOMIC DNA]</scope>
    <source>
        <strain evidence="2 3">CBS 135458</strain>
    </source>
</reference>
<dbReference type="EMBL" id="JAQQWL010000016">
    <property type="protein sequence ID" value="KAK8038333.1"/>
    <property type="molecule type" value="Genomic_DNA"/>
</dbReference>
<evidence type="ECO:0000256" key="1">
    <source>
        <dbReference type="SAM" id="SignalP"/>
    </source>
</evidence>
<sequence>MHLIQHNLRAVLLVLQQLCCVPLAVDALDVNVEKLLSPVASDPFLLVILHQLGILQLLLIKLLESFFKLPLHAGCVSLMSLGHFAQKGILVLAGIRPVAGESAARRLFFQSIGLVIGFALDSGRNHIRFGNI</sequence>
<evidence type="ECO:0008006" key="4">
    <source>
        <dbReference type="Google" id="ProtNLM"/>
    </source>
</evidence>
<dbReference type="RefSeq" id="XP_066708185.1">
    <property type="nucleotide sequence ID" value="XM_066866509.1"/>
</dbReference>
<feature type="chain" id="PRO_5045596965" description="Secreted protein" evidence="1">
    <location>
        <begin position="28"/>
        <end position="132"/>
    </location>
</feature>
<comment type="caution">
    <text evidence="2">The sequence shown here is derived from an EMBL/GenBank/DDBJ whole genome shotgun (WGS) entry which is preliminary data.</text>
</comment>
<gene>
    <name evidence="2" type="ORF">PG994_015100</name>
</gene>
<accession>A0ABR1SVJ6</accession>
<name>A0ABR1SVJ6_9PEZI</name>
<organism evidence="2 3">
    <name type="scientific">Apiospora phragmitis</name>
    <dbReference type="NCBI Taxonomy" id="2905665"/>
    <lineage>
        <taxon>Eukaryota</taxon>
        <taxon>Fungi</taxon>
        <taxon>Dikarya</taxon>
        <taxon>Ascomycota</taxon>
        <taxon>Pezizomycotina</taxon>
        <taxon>Sordariomycetes</taxon>
        <taxon>Xylariomycetidae</taxon>
        <taxon>Amphisphaeriales</taxon>
        <taxon>Apiosporaceae</taxon>
        <taxon>Apiospora</taxon>
    </lineage>
</organism>
<dbReference type="Proteomes" id="UP001480595">
    <property type="component" value="Unassembled WGS sequence"/>
</dbReference>
<proteinExistence type="predicted"/>
<evidence type="ECO:0000313" key="3">
    <source>
        <dbReference type="Proteomes" id="UP001480595"/>
    </source>
</evidence>
<keyword evidence="1" id="KW-0732">Signal</keyword>
<dbReference type="GeneID" id="92099572"/>